<dbReference type="CDD" id="cd22352">
    <property type="entry name" value="RecB_C-like"/>
    <property type="match status" value="1"/>
</dbReference>
<keyword evidence="6 15" id="KW-0347">Helicase</keyword>
<organism evidence="19 20">
    <name type="scientific">Thiopseudomonas alkaliphila</name>
    <dbReference type="NCBI Taxonomy" id="1697053"/>
    <lineage>
        <taxon>Bacteria</taxon>
        <taxon>Pseudomonadati</taxon>
        <taxon>Pseudomonadota</taxon>
        <taxon>Gammaproteobacteria</taxon>
        <taxon>Pseudomonadales</taxon>
        <taxon>Pseudomonadaceae</taxon>
        <taxon>Thiopseudomonas</taxon>
    </lineage>
</organism>
<dbReference type="InterPro" id="IPR011335">
    <property type="entry name" value="Restrct_endonuc-II-like"/>
</dbReference>
<keyword evidence="3 15" id="KW-0547">Nucleotide-binding</keyword>
<feature type="binding site" evidence="15">
    <location>
        <position position="1129"/>
    </location>
    <ligand>
        <name>Mg(2+)</name>
        <dbReference type="ChEBI" id="CHEBI:18420"/>
    </ligand>
</feature>
<evidence type="ECO:0000259" key="17">
    <source>
        <dbReference type="PROSITE" id="PS51198"/>
    </source>
</evidence>
<dbReference type="Gene3D" id="3.40.50.300">
    <property type="entry name" value="P-loop containing nucleotide triphosphate hydrolases"/>
    <property type="match status" value="2"/>
</dbReference>
<keyword evidence="4 15" id="KW-0227">DNA damage</keyword>
<feature type="domain" description="UvrD-like helicase C-terminal" evidence="18">
    <location>
        <begin position="469"/>
        <end position="771"/>
    </location>
</feature>
<feature type="binding site" evidence="16">
    <location>
        <begin position="20"/>
        <end position="27"/>
    </location>
    <ligand>
        <name>ATP</name>
        <dbReference type="ChEBI" id="CHEBI:30616"/>
    </ligand>
</feature>
<dbReference type="GO" id="GO:0000724">
    <property type="term" value="P:double-strand break repair via homologous recombination"/>
    <property type="evidence" value="ECO:0007669"/>
    <property type="project" value="UniProtKB-UniRule"/>
</dbReference>
<dbReference type="AlphaFoldDB" id="A0A0K1XBJ1"/>
<evidence type="ECO:0000313" key="20">
    <source>
        <dbReference type="Proteomes" id="UP000063953"/>
    </source>
</evidence>
<evidence type="ECO:0000256" key="3">
    <source>
        <dbReference type="ARBA" id="ARBA00022741"/>
    </source>
</evidence>
<dbReference type="Pfam" id="PF00580">
    <property type="entry name" value="UvrD-helicase"/>
    <property type="match status" value="1"/>
</dbReference>
<dbReference type="EC" id="3.1.11.5" evidence="15"/>
<dbReference type="InterPro" id="IPR038726">
    <property type="entry name" value="PDDEXK_AddAB-type"/>
</dbReference>
<keyword evidence="1 15" id="KW-0540">Nuclease</keyword>
<dbReference type="RefSeq" id="WP_053099505.1">
    <property type="nucleotide sequence ID" value="NZ_CP012365.1"/>
</dbReference>
<dbReference type="Proteomes" id="UP000063953">
    <property type="component" value="Chromosome"/>
</dbReference>
<dbReference type="EC" id="5.6.2.4" evidence="15"/>
<sequence length="1246" mass="142117">MSQTPLALQLPLQGSQLIEASAGTGKTYTISAVYLRLVLGHGTEQTAFARPLLPPEILVVTFTDAATAELKDRIRQRLIEAAKVFRLPATSAELVSVDPLLIALRDDFAEQTWSSCAYKLELAAQWMDQAAISTIHAWCQRMLHEHAFDSGYLFKQTLETDFSELEQQVAEDYWREFCYPLTGDLLEQVIAQWQSPAILLKQVRPLLGRIATQAKPVTSALTAVKQQAELQAKQQLHQLKTQWQQALEAYWPTLEAAVQAKHLPRKHLEWLGFVQSWALDPQQATFKSTSASKRDLAWEGFQAAWKGAAEQCPAPSFLVENWYAATLEQLDRLTSQLPEQLLKHAATWIAQRFEQEKQQRSLMGFDDMLNRLDTALQGENAQRLAETIRQQFPVAMIDEFQDTDPVQYRIFNQVYAIESNQPETAILLIGDPKQAIYSFRGADIYTYLQARRATESRHHTLDTNYRSSQAMVDAVNYLFAQAEQREAKGAFLFDKSQHALPFHTVQAKGRAAKWTVNGEAAPALTCWLNENLTVNSEHYLAEMAASCATEITRLLTLGQTQQAGFVTDETFHGLKPGDIAILVRSFNEAEAVRRELAERKVRSVYLSDRDSVFSTSAAQDLWHWLNGFLHPQDDRLIRAALTTSSLNLSLPQLHSFVEDEVLWEQQVLKFRRYYELWQKIGVLPAIRQFIHDYQLPEQLANDPQRERKLTDILHLAEVLQRASSELDSEWALLRFLEGLIDGDQRAADDYIVRLESDAELVKVVTIHKSKGLEYPLVFLPFICRTRQLKKGEPYSYFDGQARQYCIHHDEESFALAEQDRQAEDLRLLYVALTRAQYACWLGMADVSYYKKSVFHASGIGYLLNGLTPLAQAETLETVLTQHQQQFTAMQVLPAPTATARVYAGDETAQQQPIWLTPQRAVKEHWWIASYSALKLGTQLTELVNLPEPIEPEATHFNYQDKSAQAGSEDSLVTELADQHEALAPFDDQLAVTLDKTIHQFPKGPTPGTFLHNLFEIAGEHSFGYLLERPGELVQLLERRCAAFDWQDWVPTLTAWLSKALSCNLPITAEGGLRLKDLTQYQVEMEFWFEAQRVNVLALDRLVQQYEFAGELRLPLEPDRLHGMFKGFIDLTFEHQGQYYVADYKSNWLGEDDTAYTQAAMQSAILQHRYDLQYVLYLLALHRLLKLRLPNYDYDQHIGGAVYWFVRGIDADSRGVFSRKPPRQLIEQLDALFKGKAPEQLLTKELD</sequence>
<feature type="region of interest" description="DNA-binding and helicase activity, interacts with RecC" evidence="15">
    <location>
        <begin position="1"/>
        <end position="883"/>
    </location>
</feature>
<keyword evidence="2 15" id="KW-0479">Metal-binding</keyword>
<dbReference type="Gene3D" id="3.90.320.10">
    <property type="match status" value="1"/>
</dbReference>
<dbReference type="InterPro" id="IPR004586">
    <property type="entry name" value="RecB"/>
</dbReference>
<comment type="miscellaneous">
    <text evidence="15">In the RecBCD complex, RecB has a slow 3'-5' helicase, an exonuclease activity and loads RecA onto ssDNA, RecD has a fast 5'-3' helicase activity, while RecC stimulates the ATPase and processivity of the RecB helicase and contributes to recognition of the Chi site.</text>
</comment>
<evidence type="ECO:0000256" key="7">
    <source>
        <dbReference type="ARBA" id="ARBA00022839"/>
    </source>
</evidence>
<dbReference type="EMBL" id="CP012365">
    <property type="protein sequence ID" value="AKX58604.1"/>
    <property type="molecule type" value="Genomic_DNA"/>
</dbReference>
<dbReference type="STRING" id="1697053.AKN87_02500"/>
<dbReference type="GO" id="GO:0043138">
    <property type="term" value="F:3'-5' DNA helicase activity"/>
    <property type="evidence" value="ECO:0007669"/>
    <property type="project" value="UniProtKB-UniRule"/>
</dbReference>
<keyword evidence="8 15" id="KW-0067">ATP-binding</keyword>
<protein>
    <recommendedName>
        <fullName evidence="15">RecBCD enzyme subunit RecB</fullName>
        <ecNumber evidence="15">3.1.11.5</ecNumber>
        <ecNumber evidence="15">5.6.2.4</ecNumber>
    </recommendedName>
    <alternativeName>
        <fullName evidence="15">DNA 3'-5' helicase subunit RecB</fullName>
    </alternativeName>
    <alternativeName>
        <fullName evidence="15">Exonuclease V subunit RecB</fullName>
        <shortName evidence="15">ExoV subunit RecB</shortName>
    </alternativeName>
    <alternativeName>
        <fullName evidence="15">Helicase/nuclease RecBCD subunit RecB</fullName>
    </alternativeName>
</protein>
<keyword evidence="7 15" id="KW-0269">Exonuclease</keyword>
<evidence type="ECO:0000256" key="6">
    <source>
        <dbReference type="ARBA" id="ARBA00022806"/>
    </source>
</evidence>
<keyword evidence="5 15" id="KW-0378">Hydrolase</keyword>
<keyword evidence="12 15" id="KW-0413">Isomerase</keyword>
<dbReference type="Gene3D" id="1.10.486.10">
    <property type="entry name" value="PCRA, domain 4"/>
    <property type="match status" value="1"/>
</dbReference>
<feature type="binding site" evidence="15">
    <location>
        <position position="1011"/>
    </location>
    <ligand>
        <name>Mg(2+)</name>
        <dbReference type="ChEBI" id="CHEBI:18420"/>
    </ligand>
</feature>
<dbReference type="PANTHER" id="PTHR11070:SF23">
    <property type="entry name" value="RECBCD ENZYME SUBUNIT RECB"/>
    <property type="match status" value="1"/>
</dbReference>
<evidence type="ECO:0000256" key="2">
    <source>
        <dbReference type="ARBA" id="ARBA00022723"/>
    </source>
</evidence>
<dbReference type="InterPro" id="IPR027417">
    <property type="entry name" value="P-loop_NTPase"/>
</dbReference>
<evidence type="ECO:0000256" key="10">
    <source>
        <dbReference type="ARBA" id="ARBA00023125"/>
    </source>
</evidence>
<accession>A0A0K1XBJ1</accession>
<dbReference type="GO" id="GO:0000287">
    <property type="term" value="F:magnesium ion binding"/>
    <property type="evidence" value="ECO:0007669"/>
    <property type="project" value="UniProtKB-UniRule"/>
</dbReference>
<comment type="cofactor">
    <cofactor evidence="15">
        <name>Mg(2+)</name>
        <dbReference type="ChEBI" id="CHEBI:18420"/>
    </cofactor>
    <text evidence="15">Binds 1 Mg(2+) ion per subunit.</text>
</comment>
<dbReference type="GO" id="GO:0005524">
    <property type="term" value="F:ATP binding"/>
    <property type="evidence" value="ECO:0007669"/>
    <property type="project" value="UniProtKB-UniRule"/>
</dbReference>
<keyword evidence="9 15" id="KW-0460">Magnesium</keyword>
<dbReference type="GO" id="GO:0016887">
    <property type="term" value="F:ATP hydrolysis activity"/>
    <property type="evidence" value="ECO:0007669"/>
    <property type="project" value="RHEA"/>
</dbReference>
<dbReference type="HAMAP" id="MF_01485">
    <property type="entry name" value="RecB"/>
    <property type="match status" value="1"/>
</dbReference>
<feature type="binding site" evidence="15">
    <location>
        <position position="1142"/>
    </location>
    <ligand>
        <name>Mg(2+)</name>
        <dbReference type="ChEBI" id="CHEBI:18420"/>
    </ligand>
</feature>
<feature type="active site" description="For nuclease activity" evidence="15">
    <location>
        <position position="1142"/>
    </location>
</feature>
<comment type="subunit">
    <text evidence="15">Heterotrimer of RecB, RecC and RecD. All subunits contribute to DNA-binding. Interacts with RecA.</text>
</comment>
<dbReference type="InterPro" id="IPR014016">
    <property type="entry name" value="UvrD-like_ATP-bd"/>
</dbReference>
<comment type="domain">
    <text evidence="15">The C-terminal domain has nuclease activity and interacts with RecD. It interacts with RecA, facilitating its loading onto ssDNA.</text>
</comment>
<comment type="catalytic activity">
    <reaction evidence="13 15">
        <text>Couples ATP hydrolysis with the unwinding of duplex DNA by translocating in the 3'-5' direction.</text>
        <dbReference type="EC" id="5.6.2.4"/>
    </reaction>
</comment>
<evidence type="ECO:0000256" key="5">
    <source>
        <dbReference type="ARBA" id="ARBA00022801"/>
    </source>
</evidence>
<dbReference type="PATRIC" id="fig|1698449.3.peg.119"/>
<dbReference type="Gene3D" id="1.10.3170.10">
    <property type="entry name" value="Recbcd, chain B, domain 2"/>
    <property type="match status" value="1"/>
</dbReference>
<evidence type="ECO:0000313" key="19">
    <source>
        <dbReference type="EMBL" id="AKX58604.1"/>
    </source>
</evidence>
<evidence type="ECO:0000256" key="11">
    <source>
        <dbReference type="ARBA" id="ARBA00023204"/>
    </source>
</evidence>
<dbReference type="PROSITE" id="PS51217">
    <property type="entry name" value="UVRD_HELICASE_CTER"/>
    <property type="match status" value="1"/>
</dbReference>
<proteinExistence type="inferred from homology"/>
<name>A0A0K1XBJ1_9GAMM</name>
<comment type="domain">
    <text evidence="15">The N-terminal DNA-binding domain is a ssDNA-dependent ATPase and has ATP-dependent 3'-5' helicase function. This domain interacts with RecC.</text>
</comment>
<evidence type="ECO:0000256" key="13">
    <source>
        <dbReference type="ARBA" id="ARBA00034617"/>
    </source>
</evidence>
<dbReference type="PANTHER" id="PTHR11070">
    <property type="entry name" value="UVRD / RECB / PCRA DNA HELICASE FAMILY MEMBER"/>
    <property type="match status" value="1"/>
</dbReference>
<comment type="catalytic activity">
    <reaction evidence="14 15">
        <text>ATP + H2O = ADP + phosphate + H(+)</text>
        <dbReference type="Rhea" id="RHEA:13065"/>
        <dbReference type="ChEBI" id="CHEBI:15377"/>
        <dbReference type="ChEBI" id="CHEBI:15378"/>
        <dbReference type="ChEBI" id="CHEBI:30616"/>
        <dbReference type="ChEBI" id="CHEBI:43474"/>
        <dbReference type="ChEBI" id="CHEBI:456216"/>
        <dbReference type="EC" id="5.6.2.4"/>
    </reaction>
</comment>
<gene>
    <name evidence="15" type="primary">recB</name>
    <name evidence="19" type="ORF">AKN88_00605</name>
</gene>
<dbReference type="NCBIfam" id="TIGR00609">
    <property type="entry name" value="recB"/>
    <property type="match status" value="1"/>
</dbReference>
<keyword evidence="11 15" id="KW-0234">DNA repair</keyword>
<comment type="catalytic activity">
    <reaction evidence="15">
        <text>Exonucleolytic cleavage (in the presence of ATP) in either 5'- to 3'- or 3'- to 5'-direction to yield 5'-phosphooligonucleotides.</text>
        <dbReference type="EC" id="3.1.11.5"/>
    </reaction>
</comment>
<dbReference type="SUPFAM" id="SSF52540">
    <property type="entry name" value="P-loop containing nucleoside triphosphate hydrolases"/>
    <property type="match status" value="1"/>
</dbReference>
<dbReference type="InterPro" id="IPR000212">
    <property type="entry name" value="DNA_helicase_UvrD/REP"/>
</dbReference>
<evidence type="ECO:0000256" key="16">
    <source>
        <dbReference type="PROSITE-ProRule" id="PRU00560"/>
    </source>
</evidence>
<reference evidence="19 20" key="1">
    <citation type="journal article" date="2015" name="Genome Announc.">
        <title>Genome Sequences of Oblitimonas alkaliphila gen. nov. sp. nov. (Proposed), a Novel Bacterium of the Pseudomonadaceae Family.</title>
        <authorList>
            <person name="Lauer A.C."/>
            <person name="Nicholson A.C."/>
            <person name="Humrighouse B.W."/>
            <person name="Emery B."/>
            <person name="Drobish A."/>
            <person name="Juieng P."/>
            <person name="Loparev V."/>
            <person name="McQuiston J.R."/>
        </authorList>
    </citation>
    <scope>NUCLEOTIDE SEQUENCE [LARGE SCALE GENOMIC DNA]</scope>
    <source>
        <strain evidence="19 20">E5571</strain>
    </source>
</reference>
<comment type="similarity">
    <text evidence="15">Belongs to the helicase family. UvrD subfamily.</text>
</comment>
<keyword evidence="10 15" id="KW-0238">DNA-binding</keyword>
<evidence type="ECO:0000256" key="9">
    <source>
        <dbReference type="ARBA" id="ARBA00022842"/>
    </source>
</evidence>
<evidence type="ECO:0000256" key="8">
    <source>
        <dbReference type="ARBA" id="ARBA00022840"/>
    </source>
</evidence>
<evidence type="ECO:0000256" key="14">
    <source>
        <dbReference type="ARBA" id="ARBA00048988"/>
    </source>
</evidence>
<evidence type="ECO:0000256" key="15">
    <source>
        <dbReference type="HAMAP-Rule" id="MF_01485"/>
    </source>
</evidence>
<feature type="region of interest" description="Nuclease activity, interacts with RecD and RecA" evidence="15">
    <location>
        <begin position="924"/>
        <end position="1246"/>
    </location>
</feature>
<dbReference type="PROSITE" id="PS51198">
    <property type="entry name" value="UVRD_HELICASE_ATP_BIND"/>
    <property type="match status" value="1"/>
</dbReference>
<feature type="domain" description="UvrD-like helicase ATP-binding" evidence="17">
    <location>
        <begin position="1"/>
        <end position="468"/>
    </location>
</feature>
<dbReference type="InterPro" id="IPR011604">
    <property type="entry name" value="PDDEXK-like_dom_sf"/>
</dbReference>
<keyword evidence="20" id="KW-1185">Reference proteome</keyword>
<dbReference type="GO" id="GO:0008854">
    <property type="term" value="F:exodeoxyribonuclease V activity"/>
    <property type="evidence" value="ECO:0007669"/>
    <property type="project" value="UniProtKB-EC"/>
</dbReference>
<dbReference type="Pfam" id="PF12705">
    <property type="entry name" value="PDDEXK_1"/>
    <property type="match status" value="1"/>
</dbReference>
<evidence type="ECO:0000256" key="1">
    <source>
        <dbReference type="ARBA" id="ARBA00022722"/>
    </source>
</evidence>
<comment type="function">
    <text evidence="15">A helicase/nuclease that prepares dsDNA breaks (DSB) for recombinational DNA repair. Binds to DSBs and unwinds DNA via a highly rapid and processive ATP-dependent bidirectional helicase activity. Unwinds dsDNA until it encounters a Chi (crossover hotspot instigator) sequence from the 3' direction. Cuts ssDNA a few nucleotides 3' to the Chi site. The properties and activities of the enzyme are changed at Chi. The Chi-altered holoenzyme produces a long 3'-ssDNA overhang and facilitates RecA-binding to the ssDNA for homologous DNA recombination and repair. Holoenzyme degrades any linearized DNA that is unable to undergo homologous recombination. In the holoenzyme this subunit contributes ATPase, 3'-5' helicase, exonuclease activity and loads RecA onto ssDNA.</text>
</comment>
<dbReference type="Pfam" id="PF13361">
    <property type="entry name" value="UvrD_C"/>
    <property type="match status" value="1"/>
</dbReference>
<evidence type="ECO:0000256" key="12">
    <source>
        <dbReference type="ARBA" id="ARBA00023235"/>
    </source>
</evidence>
<dbReference type="GO" id="GO:0003677">
    <property type="term" value="F:DNA binding"/>
    <property type="evidence" value="ECO:0007669"/>
    <property type="project" value="UniProtKB-UniRule"/>
</dbReference>
<dbReference type="GO" id="GO:0005829">
    <property type="term" value="C:cytosol"/>
    <property type="evidence" value="ECO:0007669"/>
    <property type="project" value="TreeGrafter"/>
</dbReference>
<dbReference type="InterPro" id="IPR014017">
    <property type="entry name" value="DNA_helicase_UvrD-like_C"/>
</dbReference>
<evidence type="ECO:0000256" key="4">
    <source>
        <dbReference type="ARBA" id="ARBA00022763"/>
    </source>
</evidence>
<dbReference type="SUPFAM" id="SSF52980">
    <property type="entry name" value="Restriction endonuclease-like"/>
    <property type="match status" value="1"/>
</dbReference>
<dbReference type="GO" id="GO:0009338">
    <property type="term" value="C:exodeoxyribonuclease V complex"/>
    <property type="evidence" value="ECO:0007669"/>
    <property type="project" value="TreeGrafter"/>
</dbReference>
<evidence type="ECO:0000259" key="18">
    <source>
        <dbReference type="PROSITE" id="PS51217"/>
    </source>
</evidence>